<accession>A0A0L0FB84</accession>
<proteinExistence type="predicted"/>
<sequence length="157" mass="17862">MEEAKDIVWSEMITRKCDTMSGENNPFQPALRNRITKDSLFVLTDFTARQKQDAVEARLHGLRKRYAYIADLYWTRCALAAIVKSATSHHFENESGLRGVLGKVDRLVELALTNADHGPSVLESLALQRCLGHDSNRTIILYESPRRNLKSEVQAYQ</sequence>
<gene>
    <name evidence="1" type="ORF">SARC_13460</name>
</gene>
<evidence type="ECO:0000313" key="2">
    <source>
        <dbReference type="Proteomes" id="UP000054560"/>
    </source>
</evidence>
<dbReference type="EMBL" id="KQ244910">
    <property type="protein sequence ID" value="KNC73982.1"/>
    <property type="molecule type" value="Genomic_DNA"/>
</dbReference>
<dbReference type="RefSeq" id="XP_014147884.1">
    <property type="nucleotide sequence ID" value="XM_014292409.1"/>
</dbReference>
<evidence type="ECO:0000313" key="1">
    <source>
        <dbReference type="EMBL" id="KNC73982.1"/>
    </source>
</evidence>
<dbReference type="AlphaFoldDB" id="A0A0L0FB84"/>
<name>A0A0L0FB84_9EUKA</name>
<reference evidence="1 2" key="1">
    <citation type="submission" date="2011-02" db="EMBL/GenBank/DDBJ databases">
        <title>The Genome Sequence of Sphaeroforma arctica JP610.</title>
        <authorList>
            <consortium name="The Broad Institute Genome Sequencing Platform"/>
            <person name="Russ C."/>
            <person name="Cuomo C."/>
            <person name="Young S.K."/>
            <person name="Zeng Q."/>
            <person name="Gargeya S."/>
            <person name="Alvarado L."/>
            <person name="Berlin A."/>
            <person name="Chapman S.B."/>
            <person name="Chen Z."/>
            <person name="Freedman E."/>
            <person name="Gellesch M."/>
            <person name="Goldberg J."/>
            <person name="Griggs A."/>
            <person name="Gujja S."/>
            <person name="Heilman E."/>
            <person name="Heiman D."/>
            <person name="Howarth C."/>
            <person name="Mehta T."/>
            <person name="Neiman D."/>
            <person name="Pearson M."/>
            <person name="Roberts A."/>
            <person name="Saif S."/>
            <person name="Shea T."/>
            <person name="Shenoy N."/>
            <person name="Sisk P."/>
            <person name="Stolte C."/>
            <person name="Sykes S."/>
            <person name="White J."/>
            <person name="Yandava C."/>
            <person name="Burger G."/>
            <person name="Gray M.W."/>
            <person name="Holland P.W.H."/>
            <person name="King N."/>
            <person name="Lang F.B.F."/>
            <person name="Roger A.J."/>
            <person name="Ruiz-Trillo I."/>
            <person name="Haas B."/>
            <person name="Nusbaum C."/>
            <person name="Birren B."/>
        </authorList>
    </citation>
    <scope>NUCLEOTIDE SEQUENCE [LARGE SCALE GENOMIC DNA]</scope>
    <source>
        <strain evidence="1 2">JP610</strain>
    </source>
</reference>
<protein>
    <submittedName>
        <fullName evidence="1">Uncharacterized protein</fullName>
    </submittedName>
</protein>
<dbReference type="Proteomes" id="UP000054560">
    <property type="component" value="Unassembled WGS sequence"/>
</dbReference>
<organism evidence="1 2">
    <name type="scientific">Sphaeroforma arctica JP610</name>
    <dbReference type="NCBI Taxonomy" id="667725"/>
    <lineage>
        <taxon>Eukaryota</taxon>
        <taxon>Ichthyosporea</taxon>
        <taxon>Ichthyophonida</taxon>
        <taxon>Sphaeroforma</taxon>
    </lineage>
</organism>
<dbReference type="GeneID" id="25913964"/>
<keyword evidence="2" id="KW-1185">Reference proteome</keyword>
<feature type="non-terminal residue" evidence="1">
    <location>
        <position position="157"/>
    </location>
</feature>